<dbReference type="Proteomes" id="UP001254564">
    <property type="component" value="Unassembled WGS sequence"/>
</dbReference>
<dbReference type="RefSeq" id="WP_309657266.1">
    <property type="nucleotide sequence ID" value="NZ_JARWAN010000041.1"/>
</dbReference>
<feature type="transmembrane region" description="Helical" evidence="1">
    <location>
        <begin position="180"/>
        <end position="206"/>
    </location>
</feature>
<sequence>MSPAALTLIVISVCLHAGWNVLGKRRAPSLAFFSLSIAAGGITLSPLLFIGPSATGLTGAFWGWLAASGLCQMLYMGGLAWAYARGEVSVLYPIARALPVVMVPIVSILLLGREGVAFGDIVGMLLIVIGALCLPLSDPAARRLSTYFSPALGFALLAATSTMGYSLIDHQALLLMQQSGYSALIAGAQFMVLQALVTVLWALPLVLILPSERHRLASLWQTERPLMLWTGLMITATYGFVLVALALSDEVSYVVALRQLSIPLGALIGILWLKERLSAFKALGLIVMLTGLWVVVS</sequence>
<evidence type="ECO:0000313" key="3">
    <source>
        <dbReference type="EMBL" id="MDR5900390.1"/>
    </source>
</evidence>
<keyword evidence="1" id="KW-1133">Transmembrane helix</keyword>
<feature type="transmembrane region" description="Helical" evidence="1">
    <location>
        <begin position="90"/>
        <end position="111"/>
    </location>
</feature>
<proteinExistence type="predicted"/>
<organism evidence="3 4">
    <name type="scientific">Vreelandella vilamensis</name>
    <dbReference type="NCBI Taxonomy" id="531309"/>
    <lineage>
        <taxon>Bacteria</taxon>
        <taxon>Pseudomonadati</taxon>
        <taxon>Pseudomonadota</taxon>
        <taxon>Gammaproteobacteria</taxon>
        <taxon>Oceanospirillales</taxon>
        <taxon>Halomonadaceae</taxon>
        <taxon>Vreelandella</taxon>
    </lineage>
</organism>
<gene>
    <name evidence="3" type="ORF">QC823_15600</name>
</gene>
<feature type="transmembrane region" description="Helical" evidence="1">
    <location>
        <begin position="253"/>
        <end position="273"/>
    </location>
</feature>
<keyword evidence="1" id="KW-0812">Transmembrane</keyword>
<protein>
    <submittedName>
        <fullName evidence="3">EamA family transporter</fullName>
    </submittedName>
</protein>
<dbReference type="SUPFAM" id="SSF103481">
    <property type="entry name" value="Multidrug resistance efflux transporter EmrE"/>
    <property type="match status" value="2"/>
</dbReference>
<feature type="domain" description="EamA" evidence="2">
    <location>
        <begin position="6"/>
        <end position="133"/>
    </location>
</feature>
<keyword evidence="4" id="KW-1185">Reference proteome</keyword>
<name>A0ABU1H7W6_9GAMM</name>
<dbReference type="InterPro" id="IPR000620">
    <property type="entry name" value="EamA_dom"/>
</dbReference>
<feature type="transmembrane region" description="Helical" evidence="1">
    <location>
        <begin position="6"/>
        <end position="23"/>
    </location>
</feature>
<feature type="transmembrane region" description="Helical" evidence="1">
    <location>
        <begin position="61"/>
        <end position="83"/>
    </location>
</feature>
<evidence type="ECO:0000313" key="4">
    <source>
        <dbReference type="Proteomes" id="UP001254564"/>
    </source>
</evidence>
<dbReference type="EMBL" id="JARWAN010000041">
    <property type="protein sequence ID" value="MDR5900390.1"/>
    <property type="molecule type" value="Genomic_DNA"/>
</dbReference>
<dbReference type="Pfam" id="PF00892">
    <property type="entry name" value="EamA"/>
    <property type="match status" value="1"/>
</dbReference>
<feature type="transmembrane region" description="Helical" evidence="1">
    <location>
        <begin position="148"/>
        <end position="168"/>
    </location>
</feature>
<feature type="transmembrane region" description="Helical" evidence="1">
    <location>
        <begin position="280"/>
        <end position="296"/>
    </location>
</feature>
<comment type="caution">
    <text evidence="3">The sequence shown here is derived from an EMBL/GenBank/DDBJ whole genome shotgun (WGS) entry which is preliminary data.</text>
</comment>
<feature type="transmembrane region" description="Helical" evidence="1">
    <location>
        <begin position="30"/>
        <end position="49"/>
    </location>
</feature>
<dbReference type="InterPro" id="IPR037185">
    <property type="entry name" value="EmrE-like"/>
</dbReference>
<accession>A0ABU1H7W6</accession>
<evidence type="ECO:0000259" key="2">
    <source>
        <dbReference type="Pfam" id="PF00892"/>
    </source>
</evidence>
<feature type="transmembrane region" description="Helical" evidence="1">
    <location>
        <begin position="117"/>
        <end position="136"/>
    </location>
</feature>
<evidence type="ECO:0000256" key="1">
    <source>
        <dbReference type="SAM" id="Phobius"/>
    </source>
</evidence>
<feature type="transmembrane region" description="Helical" evidence="1">
    <location>
        <begin position="226"/>
        <end position="247"/>
    </location>
</feature>
<keyword evidence="1" id="KW-0472">Membrane</keyword>
<dbReference type="Gene3D" id="1.10.3730.20">
    <property type="match status" value="1"/>
</dbReference>
<reference evidence="3 4" key="1">
    <citation type="submission" date="2023-04" db="EMBL/GenBank/DDBJ databases">
        <title>A long-awaited taxogenomic arrangement of the family Halomonadaceae.</title>
        <authorList>
            <person name="De La Haba R."/>
            <person name="Chuvochina M."/>
            <person name="Wittouck S."/>
            <person name="Arahal D.R."/>
            <person name="Sanchez-Porro C."/>
            <person name="Hugenholtz P."/>
            <person name="Ventosa A."/>
        </authorList>
    </citation>
    <scope>NUCLEOTIDE SEQUENCE [LARGE SCALE GENOMIC DNA]</scope>
    <source>
        <strain evidence="3 4">DSM 21020</strain>
    </source>
</reference>